<dbReference type="Pfam" id="PF11779">
    <property type="entry name" value="SPT_ssu-like"/>
    <property type="match status" value="1"/>
</dbReference>
<organism evidence="7 8">
    <name type="scientific">Talaromyces amestolkiae</name>
    <dbReference type="NCBI Taxonomy" id="1196081"/>
    <lineage>
        <taxon>Eukaryota</taxon>
        <taxon>Fungi</taxon>
        <taxon>Dikarya</taxon>
        <taxon>Ascomycota</taxon>
        <taxon>Pezizomycotina</taxon>
        <taxon>Eurotiomycetes</taxon>
        <taxon>Eurotiomycetidae</taxon>
        <taxon>Eurotiales</taxon>
        <taxon>Trichocomaceae</taxon>
        <taxon>Talaromyces</taxon>
        <taxon>Talaromyces sect. Talaromyces</taxon>
    </lineage>
</organism>
<feature type="transmembrane region" description="Helical" evidence="6">
    <location>
        <begin position="82"/>
        <end position="103"/>
    </location>
</feature>
<keyword evidence="2 6" id="KW-0812">Transmembrane</keyword>
<dbReference type="AlphaFoldDB" id="A0A364L4I2"/>
<reference evidence="7 8" key="1">
    <citation type="journal article" date="2017" name="Biotechnol. Biofuels">
        <title>Differential beta-glucosidase expression as a function of carbon source availability in Talaromyces amestolkiae: a genomic and proteomic approach.</title>
        <authorList>
            <person name="de Eugenio L.I."/>
            <person name="Mendez-Liter J.A."/>
            <person name="Nieto-Dominguez M."/>
            <person name="Alonso L."/>
            <person name="Gil-Munoz J."/>
            <person name="Barriuso J."/>
            <person name="Prieto A."/>
            <person name="Martinez M.J."/>
        </authorList>
    </citation>
    <scope>NUCLEOTIDE SEQUENCE [LARGE SCALE GENOMIC DNA]</scope>
    <source>
        <strain evidence="7 8">CIB</strain>
    </source>
</reference>
<dbReference type="InterPro" id="IPR024512">
    <property type="entry name" value="Ser_palmitoyltrfase_ssu-like"/>
</dbReference>
<dbReference type="GO" id="GO:0005789">
    <property type="term" value="C:endoplasmic reticulum membrane"/>
    <property type="evidence" value="ECO:0007669"/>
    <property type="project" value="UniProtKB-SubCell"/>
</dbReference>
<evidence type="ECO:0000256" key="2">
    <source>
        <dbReference type="ARBA" id="ARBA00022692"/>
    </source>
</evidence>
<evidence type="ECO:0000256" key="4">
    <source>
        <dbReference type="ARBA" id="ARBA00022989"/>
    </source>
</evidence>
<dbReference type="RefSeq" id="XP_040735234.1">
    <property type="nucleotide sequence ID" value="XM_040879349.1"/>
</dbReference>
<proteinExistence type="predicted"/>
<dbReference type="GeneID" id="63795946"/>
<evidence type="ECO:0000313" key="8">
    <source>
        <dbReference type="Proteomes" id="UP000249363"/>
    </source>
</evidence>
<dbReference type="OrthoDB" id="202672at2759"/>
<keyword evidence="5 6" id="KW-0472">Membrane</keyword>
<keyword evidence="3" id="KW-0256">Endoplasmic reticulum</keyword>
<evidence type="ECO:0000256" key="3">
    <source>
        <dbReference type="ARBA" id="ARBA00022824"/>
    </source>
</evidence>
<evidence type="ECO:0000313" key="7">
    <source>
        <dbReference type="EMBL" id="RAO70718.1"/>
    </source>
</evidence>
<keyword evidence="8" id="KW-1185">Reference proteome</keyword>
<dbReference type="Proteomes" id="UP000249363">
    <property type="component" value="Unassembled WGS sequence"/>
</dbReference>
<sequence>MATEMGSFYTPSTTAHVSQHSSPIVDELISKYSSSMSTSYRTATSHGKSHNYVRRCVDQIRLLYYRYEVTFGVYVMTPGEKFVANTFVLVSLLLLIWASLLYFPQLLFRKIGRMTWLLTGHSEDVTALAGIFEQSYLSPTAAAAIPASSMVS</sequence>
<accession>A0A364L4I2</accession>
<protein>
    <submittedName>
        <fullName evidence="7">Uncharacterized protein</fullName>
    </submittedName>
</protein>
<evidence type="ECO:0000256" key="1">
    <source>
        <dbReference type="ARBA" id="ARBA00004477"/>
    </source>
</evidence>
<keyword evidence="4 6" id="KW-1133">Transmembrane helix</keyword>
<name>A0A364L4I2_TALAM</name>
<dbReference type="EMBL" id="MIKG01000013">
    <property type="protein sequence ID" value="RAO70718.1"/>
    <property type="molecule type" value="Genomic_DNA"/>
</dbReference>
<comment type="caution">
    <text evidence="7">The sequence shown here is derived from an EMBL/GenBank/DDBJ whole genome shotgun (WGS) entry which is preliminary data.</text>
</comment>
<comment type="subcellular location">
    <subcellularLocation>
        <location evidence="1">Endoplasmic reticulum membrane</location>
        <topology evidence="1">Multi-pass membrane protein</topology>
    </subcellularLocation>
</comment>
<gene>
    <name evidence="7" type="ORF">BHQ10_006730</name>
</gene>
<evidence type="ECO:0000256" key="6">
    <source>
        <dbReference type="SAM" id="Phobius"/>
    </source>
</evidence>
<evidence type="ECO:0000256" key="5">
    <source>
        <dbReference type="ARBA" id="ARBA00023136"/>
    </source>
</evidence>